<evidence type="ECO:0000313" key="1">
    <source>
        <dbReference type="EMBL" id="KAH0552183.1"/>
    </source>
</evidence>
<keyword evidence="2" id="KW-1185">Reference proteome</keyword>
<evidence type="ECO:0000313" key="2">
    <source>
        <dbReference type="Proteomes" id="UP000826195"/>
    </source>
</evidence>
<dbReference type="AlphaFoldDB" id="A0AAV7IGE9"/>
<accession>A0AAV7IGE9</accession>
<sequence>MMLIKNYPWIAKQINNALENHAVSKSILDRDPIDLRNPKALKVLKNNPEKFSQNWELYLKYMYSHYKERSVHRFVISAGWYQDFPIKIAEKCLDDLKNKNYLALIISALLFEGPVLEKLITPFLPTSDVINFEQKEAKKDYSLEKTTVRAFNIVKPPVSLDFIAEYCKSDHIHMITHCLFNVTRRTSAAGVISFARKLTNRPISVKKHGIRLFFLVSSVQEIREFLINLWRTETHMTIKTLVFKSARKVFEENPNDGTWRLVKKCVDSLKSENKDILEKVTELETIPNEYISEYVKLLIKVYRRIGGEGMDVWSYIKKLLEQVNEHIATLYAEEIHEEIIDNFVLDMSFPKDILKAGFDYLLNIYIGNAGEKLERRLVRFEESFRKIVSESWSTSYPNDPSSYPANYFVHNAISNVTLNFSSNPLKARLINVLLNIFNAVLKPQQDPESFLRLIFSSFLQDPISPQELASKVSTILPKLDEIFSITLMSIASCLFHQLISFSCCSPQYQLDLVQSLIDFNNNETTIFAAELLYLMSPRFEIKRFLEIITALQQHAHPAVMAIAHVILHMHS</sequence>
<proteinExistence type="predicted"/>
<comment type="caution">
    <text evidence="1">The sequence shown here is derived from an EMBL/GenBank/DDBJ whole genome shotgun (WGS) entry which is preliminary data.</text>
</comment>
<organism evidence="1 2">
    <name type="scientific">Cotesia glomerata</name>
    <name type="common">Lepidopteran parasitic wasp</name>
    <name type="synonym">Apanteles glomeratus</name>
    <dbReference type="NCBI Taxonomy" id="32391"/>
    <lineage>
        <taxon>Eukaryota</taxon>
        <taxon>Metazoa</taxon>
        <taxon>Ecdysozoa</taxon>
        <taxon>Arthropoda</taxon>
        <taxon>Hexapoda</taxon>
        <taxon>Insecta</taxon>
        <taxon>Pterygota</taxon>
        <taxon>Neoptera</taxon>
        <taxon>Endopterygota</taxon>
        <taxon>Hymenoptera</taxon>
        <taxon>Apocrita</taxon>
        <taxon>Ichneumonoidea</taxon>
        <taxon>Braconidae</taxon>
        <taxon>Microgastrinae</taxon>
        <taxon>Cotesia</taxon>
    </lineage>
</organism>
<dbReference type="EMBL" id="JAHXZJ010001492">
    <property type="protein sequence ID" value="KAH0552183.1"/>
    <property type="molecule type" value="Genomic_DNA"/>
</dbReference>
<gene>
    <name evidence="1" type="ORF">KQX54_006592</name>
</gene>
<protein>
    <submittedName>
        <fullName evidence="1">Uncharacterized protein</fullName>
    </submittedName>
</protein>
<dbReference type="Proteomes" id="UP000826195">
    <property type="component" value="Unassembled WGS sequence"/>
</dbReference>
<name>A0AAV7IGE9_COTGL</name>
<reference evidence="1 2" key="1">
    <citation type="journal article" date="2021" name="J. Hered.">
        <title>A chromosome-level genome assembly of the parasitoid wasp, Cotesia glomerata (Hymenoptera: Braconidae).</title>
        <authorList>
            <person name="Pinto B.J."/>
            <person name="Weis J.J."/>
            <person name="Gamble T."/>
            <person name="Ode P.J."/>
            <person name="Paul R."/>
            <person name="Zaspel J.M."/>
        </authorList>
    </citation>
    <scope>NUCLEOTIDE SEQUENCE [LARGE SCALE GENOMIC DNA]</scope>
    <source>
        <strain evidence="1">CgM1</strain>
    </source>
</reference>